<accession>A0ABN2T112</accession>
<dbReference type="InterPro" id="IPR012340">
    <property type="entry name" value="NA-bd_OB-fold"/>
</dbReference>
<keyword evidence="3 5" id="KW-0067">ATP-binding</keyword>
<dbReference type="InterPro" id="IPR008995">
    <property type="entry name" value="Mo/tungstate-bd_C_term_dom"/>
</dbReference>
<dbReference type="Gene3D" id="3.40.50.300">
    <property type="entry name" value="P-loop containing nucleotide triphosphate hydrolases"/>
    <property type="match status" value="1"/>
</dbReference>
<dbReference type="InterPro" id="IPR003593">
    <property type="entry name" value="AAA+_ATPase"/>
</dbReference>
<dbReference type="Pfam" id="PF17850">
    <property type="entry name" value="CysA_C_terminal"/>
    <property type="match status" value="1"/>
</dbReference>
<dbReference type="InterPro" id="IPR041193">
    <property type="entry name" value="CysA_C"/>
</dbReference>
<evidence type="ECO:0000259" key="4">
    <source>
        <dbReference type="PROSITE" id="PS50893"/>
    </source>
</evidence>
<sequence>MADVRFIDATRVFHGAWRPAVDGVSIDVRDGELLVLTGPSGSGKSTLLRMLAGLEPVDRGTVLIGGKDVGRTAPDKRGVSMIFQGFALFPNQTIRENIALPLTMRKSSVKSAAARVQQVAELCGVADHLNAKPDAVGYDVRQRTTMARAIVRRPDVVCLDEPLAGSGTPHMMRGRSPIAALQRELGITTLYATCSSVDAWQIADRIAVLDGGRVQQLGTPAEVFAAPATIAVAQFLGEPGMNLVTAPAVDGAVRLGGLAVPLTPAQAAALTGPRAVIGVRPEDLAIGSDGAEGIRATAVLVRDTGRDYLVTARTVVDGVESDLVVRHAGGPVPAKGEGVVLGVRTGAALHLFDAGSGVRLPD</sequence>
<dbReference type="Gene3D" id="2.40.50.100">
    <property type="match status" value="1"/>
</dbReference>
<evidence type="ECO:0000256" key="1">
    <source>
        <dbReference type="ARBA" id="ARBA00022448"/>
    </source>
</evidence>
<evidence type="ECO:0000256" key="3">
    <source>
        <dbReference type="ARBA" id="ARBA00022840"/>
    </source>
</evidence>
<reference evidence="5 6" key="1">
    <citation type="journal article" date="2019" name="Int. J. Syst. Evol. Microbiol.">
        <title>The Global Catalogue of Microorganisms (GCM) 10K type strain sequencing project: providing services to taxonomists for standard genome sequencing and annotation.</title>
        <authorList>
            <consortium name="The Broad Institute Genomics Platform"/>
            <consortium name="The Broad Institute Genome Sequencing Center for Infectious Disease"/>
            <person name="Wu L."/>
            <person name="Ma J."/>
        </authorList>
    </citation>
    <scope>NUCLEOTIDE SEQUENCE [LARGE SCALE GENOMIC DNA]</scope>
    <source>
        <strain evidence="5 6">JCM 16013</strain>
    </source>
</reference>
<keyword evidence="2" id="KW-0547">Nucleotide-binding</keyword>
<dbReference type="SUPFAM" id="SSF52540">
    <property type="entry name" value="P-loop containing nucleoside triphosphate hydrolases"/>
    <property type="match status" value="1"/>
</dbReference>
<dbReference type="PANTHER" id="PTHR43875">
    <property type="entry name" value="MALTODEXTRIN IMPORT ATP-BINDING PROTEIN MSMX"/>
    <property type="match status" value="1"/>
</dbReference>
<dbReference type="SMART" id="SM00382">
    <property type="entry name" value="AAA"/>
    <property type="match status" value="1"/>
</dbReference>
<dbReference type="InterPro" id="IPR003439">
    <property type="entry name" value="ABC_transporter-like_ATP-bd"/>
</dbReference>
<dbReference type="InterPro" id="IPR047641">
    <property type="entry name" value="ABC_transpr_MalK/UgpC-like"/>
</dbReference>
<comment type="caution">
    <text evidence="5">The sequence shown here is derived from an EMBL/GenBank/DDBJ whole genome shotgun (WGS) entry which is preliminary data.</text>
</comment>
<name>A0ABN2T112_9ACTN</name>
<evidence type="ECO:0000313" key="6">
    <source>
        <dbReference type="Proteomes" id="UP001499854"/>
    </source>
</evidence>
<keyword evidence="1" id="KW-0813">Transport</keyword>
<organism evidence="5 6">
    <name type="scientific">Catenulispora subtropica</name>
    <dbReference type="NCBI Taxonomy" id="450798"/>
    <lineage>
        <taxon>Bacteria</taxon>
        <taxon>Bacillati</taxon>
        <taxon>Actinomycetota</taxon>
        <taxon>Actinomycetes</taxon>
        <taxon>Catenulisporales</taxon>
        <taxon>Catenulisporaceae</taxon>
        <taxon>Catenulispora</taxon>
    </lineage>
</organism>
<dbReference type="PROSITE" id="PS50893">
    <property type="entry name" value="ABC_TRANSPORTER_2"/>
    <property type="match status" value="1"/>
</dbReference>
<dbReference type="Pfam" id="PF00005">
    <property type="entry name" value="ABC_tran"/>
    <property type="match status" value="1"/>
</dbReference>
<dbReference type="EMBL" id="BAAAQM010000056">
    <property type="protein sequence ID" value="GAA1996026.1"/>
    <property type="molecule type" value="Genomic_DNA"/>
</dbReference>
<feature type="domain" description="ABC transporter" evidence="4">
    <location>
        <begin position="4"/>
        <end position="236"/>
    </location>
</feature>
<dbReference type="Proteomes" id="UP001499854">
    <property type="component" value="Unassembled WGS sequence"/>
</dbReference>
<proteinExistence type="predicted"/>
<dbReference type="PANTHER" id="PTHR43875:SF1">
    <property type="entry name" value="OSMOPROTECTIVE COMPOUNDS UPTAKE ATP-BINDING PROTEIN GGTA"/>
    <property type="match status" value="1"/>
</dbReference>
<protein>
    <submittedName>
        <fullName evidence="5">Diacetylchitobiose ABC transporter ATP-binding protein MsiK</fullName>
    </submittedName>
</protein>
<keyword evidence="6" id="KW-1185">Reference proteome</keyword>
<evidence type="ECO:0000256" key="2">
    <source>
        <dbReference type="ARBA" id="ARBA00022741"/>
    </source>
</evidence>
<gene>
    <name evidence="5" type="primary">msiK_3</name>
    <name evidence="5" type="ORF">GCM10009838_71240</name>
</gene>
<dbReference type="GO" id="GO:0005524">
    <property type="term" value="F:ATP binding"/>
    <property type="evidence" value="ECO:0007669"/>
    <property type="project" value="UniProtKB-KW"/>
</dbReference>
<dbReference type="RefSeq" id="WP_344661579.1">
    <property type="nucleotide sequence ID" value="NZ_BAAAQM010000056.1"/>
</dbReference>
<dbReference type="Gene3D" id="2.40.50.140">
    <property type="entry name" value="Nucleic acid-binding proteins"/>
    <property type="match status" value="1"/>
</dbReference>
<dbReference type="InterPro" id="IPR027417">
    <property type="entry name" value="P-loop_NTPase"/>
</dbReference>
<evidence type="ECO:0000313" key="5">
    <source>
        <dbReference type="EMBL" id="GAA1996026.1"/>
    </source>
</evidence>
<dbReference type="SUPFAM" id="SSF50331">
    <property type="entry name" value="MOP-like"/>
    <property type="match status" value="1"/>
</dbReference>